<evidence type="ECO:0000256" key="2">
    <source>
        <dbReference type="ARBA" id="ARBA00022670"/>
    </source>
</evidence>
<accession>A0ABR7P8J4</accession>
<organism evidence="7 8">
    <name type="scientific">Blautia stercoris</name>
    <dbReference type="NCBI Taxonomy" id="871664"/>
    <lineage>
        <taxon>Bacteria</taxon>
        <taxon>Bacillati</taxon>
        <taxon>Bacillota</taxon>
        <taxon>Clostridia</taxon>
        <taxon>Lachnospirales</taxon>
        <taxon>Lachnospiraceae</taxon>
        <taxon>Blautia</taxon>
    </lineage>
</organism>
<evidence type="ECO:0000256" key="1">
    <source>
        <dbReference type="ARBA" id="ARBA00009179"/>
    </source>
</evidence>
<evidence type="ECO:0000256" key="3">
    <source>
        <dbReference type="ARBA" id="ARBA00022801"/>
    </source>
</evidence>
<evidence type="ECO:0000313" key="7">
    <source>
        <dbReference type="EMBL" id="MBC8627704.1"/>
    </source>
</evidence>
<dbReference type="EMBL" id="JACRTP010000001">
    <property type="protein sequence ID" value="MBC8627704.1"/>
    <property type="molecule type" value="Genomic_DNA"/>
</dbReference>
<gene>
    <name evidence="7" type="ORF">H8712_03540</name>
</gene>
<dbReference type="NCBIfam" id="TIGR00225">
    <property type="entry name" value="prc"/>
    <property type="match status" value="1"/>
</dbReference>
<evidence type="ECO:0000313" key="8">
    <source>
        <dbReference type="Proteomes" id="UP000661649"/>
    </source>
</evidence>
<name>A0ABR7P8J4_9FIRM</name>
<dbReference type="InterPro" id="IPR001478">
    <property type="entry name" value="PDZ"/>
</dbReference>
<feature type="domain" description="PDZ" evidence="6">
    <location>
        <begin position="90"/>
        <end position="174"/>
    </location>
</feature>
<dbReference type="Pfam" id="PF03572">
    <property type="entry name" value="Peptidase_S41"/>
    <property type="match status" value="1"/>
</dbReference>
<dbReference type="Gene3D" id="3.30.750.44">
    <property type="match status" value="1"/>
</dbReference>
<dbReference type="CDD" id="cd06782">
    <property type="entry name" value="cpPDZ_CPP-like"/>
    <property type="match status" value="1"/>
</dbReference>
<proteinExistence type="inferred from homology"/>
<evidence type="ECO:0000256" key="5">
    <source>
        <dbReference type="RuleBase" id="RU004404"/>
    </source>
</evidence>
<dbReference type="PROSITE" id="PS50106">
    <property type="entry name" value="PDZ"/>
    <property type="match status" value="1"/>
</dbReference>
<keyword evidence="8" id="KW-1185">Reference proteome</keyword>
<dbReference type="Pfam" id="PF17820">
    <property type="entry name" value="PDZ_6"/>
    <property type="match status" value="1"/>
</dbReference>
<dbReference type="SMART" id="SM00245">
    <property type="entry name" value="TSPc"/>
    <property type="match status" value="1"/>
</dbReference>
<comment type="similarity">
    <text evidence="1 5">Belongs to the peptidase S41A family.</text>
</comment>
<dbReference type="PANTHER" id="PTHR32060">
    <property type="entry name" value="TAIL-SPECIFIC PROTEASE"/>
    <property type="match status" value="1"/>
</dbReference>
<dbReference type="Proteomes" id="UP000661649">
    <property type="component" value="Unassembled WGS sequence"/>
</dbReference>
<dbReference type="SMART" id="SM00228">
    <property type="entry name" value="PDZ"/>
    <property type="match status" value="1"/>
</dbReference>
<dbReference type="SUPFAM" id="SSF52096">
    <property type="entry name" value="ClpP/crotonase"/>
    <property type="match status" value="1"/>
</dbReference>
<protein>
    <submittedName>
        <fullName evidence="7">S41 family peptidase</fullName>
    </submittedName>
</protein>
<comment type="caution">
    <text evidence="7">The sequence shown here is derived from an EMBL/GenBank/DDBJ whole genome shotgun (WGS) entry which is preliminary data.</text>
</comment>
<dbReference type="Gene3D" id="3.90.226.10">
    <property type="entry name" value="2-enoyl-CoA Hydratase, Chain A, domain 1"/>
    <property type="match status" value="1"/>
</dbReference>
<keyword evidence="2 5" id="KW-0645">Protease</keyword>
<reference evidence="7 8" key="1">
    <citation type="submission" date="2020-08" db="EMBL/GenBank/DDBJ databases">
        <title>Genome public.</title>
        <authorList>
            <person name="Liu C."/>
            <person name="Sun Q."/>
        </authorList>
    </citation>
    <scope>NUCLEOTIDE SEQUENCE [LARGE SCALE GENOMIC DNA]</scope>
    <source>
        <strain evidence="7 8">3_YM_SP_D4_24.mj</strain>
    </source>
</reference>
<keyword evidence="3 5" id="KW-0378">Hydrolase</keyword>
<keyword evidence="4 5" id="KW-0720">Serine protease</keyword>
<dbReference type="InterPro" id="IPR036034">
    <property type="entry name" value="PDZ_sf"/>
</dbReference>
<dbReference type="RefSeq" id="WP_187558231.1">
    <property type="nucleotide sequence ID" value="NZ_JACRTP010000001.1"/>
</dbReference>
<evidence type="ECO:0000259" key="6">
    <source>
        <dbReference type="PROSITE" id="PS50106"/>
    </source>
</evidence>
<dbReference type="InterPro" id="IPR004447">
    <property type="entry name" value="Peptidase_S41A"/>
</dbReference>
<dbReference type="InterPro" id="IPR029045">
    <property type="entry name" value="ClpP/crotonase-like_dom_sf"/>
</dbReference>
<dbReference type="CDD" id="cd07560">
    <property type="entry name" value="Peptidase_S41_CPP"/>
    <property type="match status" value="1"/>
</dbReference>
<dbReference type="PANTHER" id="PTHR32060:SF30">
    <property type="entry name" value="CARBOXY-TERMINAL PROCESSING PROTEASE CTPA"/>
    <property type="match status" value="1"/>
</dbReference>
<dbReference type="SUPFAM" id="SSF50156">
    <property type="entry name" value="PDZ domain-like"/>
    <property type="match status" value="1"/>
</dbReference>
<dbReference type="InterPro" id="IPR041489">
    <property type="entry name" value="PDZ_6"/>
</dbReference>
<sequence length="394" mass="43204">MEKNKVKGFVTGVLCTVLVGGGIFGGRYVLSNKDHAVNQESVQKAKAIESLIDKYYLDKIDNDELESYLYKGLMAGLGDPYSTYYTAEEYKELTEDTEGVYRGIGVTMQKDVSTGAVTVVKCFEGAPGAEAGLQPQDQLVKVNGEDITDKELSEVVKMIKTSESDTVTLTILREGESDYREVEVTLDTVEAPMVEHEMLDNKIGYITINQFAETTASQYETALEDLNNQGMERLIVDVRDNPGGLLTSVCDVLDSMLPEELLVYTEDKNGKKSEYNAKGTDQFGKPMVILVNGNSASAAEIFSGALQDYKVAKLVGTTTFGKGIVQQIFNLSDGSAVKMTISKYYTPSGRCIHGTGLEPDIEVDLPDELKNQVSIDKSEDTQLQKAIETVKEMQ</sequence>
<dbReference type="InterPro" id="IPR005151">
    <property type="entry name" value="Tail-specific_protease"/>
</dbReference>
<dbReference type="Gene3D" id="2.30.42.10">
    <property type="match status" value="1"/>
</dbReference>
<evidence type="ECO:0000256" key="4">
    <source>
        <dbReference type="ARBA" id="ARBA00022825"/>
    </source>
</evidence>